<keyword evidence="1" id="KW-1133">Transmembrane helix</keyword>
<organism evidence="3 4">
    <name type="scientific">Siminovitchia fordii</name>
    <dbReference type="NCBI Taxonomy" id="254759"/>
    <lineage>
        <taxon>Bacteria</taxon>
        <taxon>Bacillati</taxon>
        <taxon>Bacillota</taxon>
        <taxon>Bacilli</taxon>
        <taxon>Bacillales</taxon>
        <taxon>Bacillaceae</taxon>
        <taxon>Siminovitchia</taxon>
    </lineage>
</organism>
<feature type="transmembrane region" description="Helical" evidence="1">
    <location>
        <begin position="185"/>
        <end position="203"/>
    </location>
</feature>
<name>A0ABQ4K7P4_9BACI</name>
<dbReference type="SUPFAM" id="SSF48317">
    <property type="entry name" value="Acid phosphatase/Vanadium-dependent haloperoxidase"/>
    <property type="match status" value="1"/>
</dbReference>
<accession>A0ABQ4K7P4</accession>
<evidence type="ECO:0000259" key="2">
    <source>
        <dbReference type="SMART" id="SM00014"/>
    </source>
</evidence>
<proteinExistence type="predicted"/>
<dbReference type="Gene3D" id="1.20.144.10">
    <property type="entry name" value="Phosphatidic acid phosphatase type 2/haloperoxidase"/>
    <property type="match status" value="2"/>
</dbReference>
<dbReference type="InterPro" id="IPR000326">
    <property type="entry name" value="PAP2/HPO"/>
</dbReference>
<feature type="transmembrane region" description="Helical" evidence="1">
    <location>
        <begin position="129"/>
        <end position="147"/>
    </location>
</feature>
<dbReference type="Proteomes" id="UP000680279">
    <property type="component" value="Unassembled WGS sequence"/>
</dbReference>
<dbReference type="PANTHER" id="PTHR14969">
    <property type="entry name" value="SPHINGOSINE-1-PHOSPHATE PHOSPHOHYDROLASE"/>
    <property type="match status" value="1"/>
</dbReference>
<dbReference type="EMBL" id="BOQT01000007">
    <property type="protein sequence ID" value="GIN21227.1"/>
    <property type="molecule type" value="Genomic_DNA"/>
</dbReference>
<gene>
    <name evidence="3" type="primary">pgpB</name>
    <name evidence="3" type="ORF">J1TS3_23610</name>
</gene>
<dbReference type="RefSeq" id="WP_212963087.1">
    <property type="nucleotide sequence ID" value="NZ_BOQT01000007.1"/>
</dbReference>
<evidence type="ECO:0000313" key="4">
    <source>
        <dbReference type="Proteomes" id="UP000680279"/>
    </source>
</evidence>
<keyword evidence="4" id="KW-1185">Reference proteome</keyword>
<dbReference type="InterPro" id="IPR036938">
    <property type="entry name" value="PAP2/HPO_sf"/>
</dbReference>
<feature type="domain" description="Phosphatidic acid phosphatase type 2/haloperoxidase" evidence="2">
    <location>
        <begin position="86"/>
        <end position="200"/>
    </location>
</feature>
<dbReference type="PANTHER" id="PTHR14969:SF13">
    <property type="entry name" value="AT30094P"/>
    <property type="match status" value="1"/>
</dbReference>
<protein>
    <submittedName>
        <fullName evidence="3">Phosphatidylglycerophosphatase B</fullName>
    </submittedName>
</protein>
<feature type="transmembrane region" description="Helical" evidence="1">
    <location>
        <begin position="58"/>
        <end position="81"/>
    </location>
</feature>
<comment type="caution">
    <text evidence="3">The sequence shown here is derived from an EMBL/GenBank/DDBJ whole genome shotgun (WGS) entry which is preliminary data.</text>
</comment>
<feature type="transmembrane region" description="Helical" evidence="1">
    <location>
        <begin position="88"/>
        <end position="109"/>
    </location>
</feature>
<reference evidence="3 4" key="1">
    <citation type="submission" date="2021-03" db="EMBL/GenBank/DDBJ databases">
        <title>Antimicrobial resistance genes in bacteria isolated from Japanese honey, and their potential for conferring macrolide and lincosamide resistance in the American foulbrood pathogen Paenibacillus larvae.</title>
        <authorList>
            <person name="Okamoto M."/>
            <person name="Kumagai M."/>
            <person name="Kanamori H."/>
            <person name="Takamatsu D."/>
        </authorList>
    </citation>
    <scope>NUCLEOTIDE SEQUENCE [LARGE SCALE GENOMIC DNA]</scope>
    <source>
        <strain evidence="3 4">J1TS3</strain>
    </source>
</reference>
<evidence type="ECO:0000256" key="1">
    <source>
        <dbReference type="SAM" id="Phobius"/>
    </source>
</evidence>
<evidence type="ECO:0000313" key="3">
    <source>
        <dbReference type="EMBL" id="GIN21227.1"/>
    </source>
</evidence>
<dbReference type="CDD" id="cd03392">
    <property type="entry name" value="PAP2_like_2"/>
    <property type="match status" value="1"/>
</dbReference>
<dbReference type="SMART" id="SM00014">
    <property type="entry name" value="acidPPc"/>
    <property type="match status" value="1"/>
</dbReference>
<sequence>MINEKRLRKMCFFAVLSFIGFCSMAILVKARILHRFDHTVIHFVQGLESEPLTLVMKFFTRIGSFPSIMVIFLFVLIILGIYKSKVKLLIFGAVVLGTPILNTILKLSFHRVRPNLHRLIEIGGYSFPSGHSMNAVSVYCVIAYILWNHIPGRIERIVLIFTTSLFILMIGISRIYLGVHYPSDVLAGYLASSSWILAVIWFYHKYVSRG</sequence>
<dbReference type="Pfam" id="PF01569">
    <property type="entry name" value="PAP2"/>
    <property type="match status" value="1"/>
</dbReference>
<keyword evidence="1" id="KW-0472">Membrane</keyword>
<keyword evidence="1" id="KW-0812">Transmembrane</keyword>
<feature type="transmembrane region" description="Helical" evidence="1">
    <location>
        <begin position="159"/>
        <end position="179"/>
    </location>
</feature>